<dbReference type="PANTHER" id="PTHR45700:SF2">
    <property type="entry name" value="UBIQUITIN-PROTEIN LIGASE E3C"/>
    <property type="match status" value="1"/>
</dbReference>
<dbReference type="GO" id="GO:0006511">
    <property type="term" value="P:ubiquitin-dependent protein catabolic process"/>
    <property type="evidence" value="ECO:0007669"/>
    <property type="project" value="TreeGrafter"/>
</dbReference>
<comment type="catalytic activity">
    <reaction evidence="1">
        <text>S-ubiquitinyl-[E2 ubiquitin-conjugating enzyme]-L-cysteine + [acceptor protein]-L-lysine = [E2 ubiquitin-conjugating enzyme]-L-cysteine + N(6)-ubiquitinyl-[acceptor protein]-L-lysine.</text>
        <dbReference type="EC" id="2.3.2.26"/>
    </reaction>
</comment>
<evidence type="ECO:0000313" key="9">
    <source>
        <dbReference type="Proteomes" id="UP000276133"/>
    </source>
</evidence>
<sequence length="1033" mass="118747">MNFFEGQYKSKPNIKLSGSSKSKTKEELIKEAFLERKKREEERRRLVSCIKIQSVYRSYLVRKRIQEDYRVEFDKLFTEKNSNPDTLIAFLRLFVQFFKFKTSDKERLVKLSNLVLQYKELLANNKDISSAVLSKFLIIQLKCLNKADTGLNQSLILRLIEFFTEPRNPTDSQSDHTFFVFNALLSNGYLVELIKFSQTKIPPMPQYITSIPIAEPLAHLFLRCFLHLKSAQNKSSRAIVSSLDEHLFKNSSIPQVKCIILTMSELIGKNSVYKQKMGQMLNVYDASLDSSNLWQNFTETMSSNQSKLFALMKLFSHVLPSLSSDQFGKLLQIVQSLLFQMPISMEEQEIDEPMLTDQSLDSIKNDTFKIFESRDFLNKLEQSLKSAGQEESKNLSVCVAYICHFVLFNLNIKSHESSMTRKLVLNENFIANLWQGIMNITIRPQFNNDICLIQMLASGSCPEAYHKDLFRLVAPLSTFCSLYNLYLLRIFDNEFIAGKAIFSKLDLIKMSSLLRDVCIGTVELMHPEMVQPSRTFKGKEVEWKIPIETIVKASCFTHLFSVCSTFLQKMHRRDIRYGFCPEEHWISNSKYVVSNRLSTILMSGESHIFTDTTFSKSSYIFETDNETENKLSLSDIRSLTILQKLPFTVPFVERVQVLENLILKEPVYTSDSACRIRIRRDYLYEDAFDNLSEDNVPSLGSVRIVVEMINQLGLEEAGIDGGGLFREFLLSLLETGFDPIRGFFVLTNDGFLYPNPSIADLVDDYNKHYYFLGRMLAKAIQSKILSPLKFAGFFLQKIISIEQQLDIDYLATLDPDICKNLLSLKDYEDNVEDLELNFAINANEFGQTKLVELKPGGKDMPVTNENKIEYIFLLAKYKLNTQINEQTKAFKNGIANVIDLNLLRLFNINEIQNLISGSNEFIDVKDWRKYTVYSGGLSDEHNVIKTFWRVVESFSEEQKRKLLKFATSRSRTPLFGFRNLIPNFAIHSSGSADRLPTASTCLNLLKLPLIEDFETMKAKLICAIESESGFDLS</sequence>
<evidence type="ECO:0000256" key="6">
    <source>
        <dbReference type="PROSITE-ProRule" id="PRU00104"/>
    </source>
</evidence>
<dbReference type="GO" id="GO:0016874">
    <property type="term" value="F:ligase activity"/>
    <property type="evidence" value="ECO:0007669"/>
    <property type="project" value="UniProtKB-KW"/>
</dbReference>
<dbReference type="FunFam" id="3.30.2160.10:FF:000002">
    <property type="entry name" value="Putative Ubiquitin-protein ligase E3C"/>
    <property type="match status" value="1"/>
</dbReference>
<feature type="domain" description="HECT" evidence="7">
    <location>
        <begin position="695"/>
        <end position="1033"/>
    </location>
</feature>
<keyword evidence="9" id="KW-1185">Reference proteome</keyword>
<evidence type="ECO:0000256" key="2">
    <source>
        <dbReference type="ARBA" id="ARBA00004906"/>
    </source>
</evidence>
<dbReference type="CDD" id="cd00078">
    <property type="entry name" value="HECTc"/>
    <property type="match status" value="1"/>
</dbReference>
<dbReference type="OrthoDB" id="8068875at2759"/>
<dbReference type="SMART" id="SM00119">
    <property type="entry name" value="HECTc"/>
    <property type="match status" value="1"/>
</dbReference>
<dbReference type="AlphaFoldDB" id="A0A3M7RVV2"/>
<evidence type="ECO:0000256" key="3">
    <source>
        <dbReference type="ARBA" id="ARBA00012485"/>
    </source>
</evidence>
<keyword evidence="8" id="KW-0436">Ligase</keyword>
<evidence type="ECO:0000256" key="5">
    <source>
        <dbReference type="ARBA" id="ARBA00022786"/>
    </source>
</evidence>
<organism evidence="8 9">
    <name type="scientific">Brachionus plicatilis</name>
    <name type="common">Marine rotifer</name>
    <name type="synonym">Brachionus muelleri</name>
    <dbReference type="NCBI Taxonomy" id="10195"/>
    <lineage>
        <taxon>Eukaryota</taxon>
        <taxon>Metazoa</taxon>
        <taxon>Spiralia</taxon>
        <taxon>Gnathifera</taxon>
        <taxon>Rotifera</taxon>
        <taxon>Eurotatoria</taxon>
        <taxon>Monogononta</taxon>
        <taxon>Pseudotrocha</taxon>
        <taxon>Ploima</taxon>
        <taxon>Brachionidae</taxon>
        <taxon>Brachionus</taxon>
    </lineage>
</organism>
<gene>
    <name evidence="8" type="ORF">BpHYR1_025769</name>
</gene>
<comment type="pathway">
    <text evidence="2">Protein modification; protein ubiquitination.</text>
</comment>
<dbReference type="InterPro" id="IPR044611">
    <property type="entry name" value="E3A/B/C-like"/>
</dbReference>
<accession>A0A3M7RVV2</accession>
<dbReference type="GO" id="GO:0061630">
    <property type="term" value="F:ubiquitin protein ligase activity"/>
    <property type="evidence" value="ECO:0007669"/>
    <property type="project" value="UniProtKB-EC"/>
</dbReference>
<evidence type="ECO:0000256" key="1">
    <source>
        <dbReference type="ARBA" id="ARBA00000885"/>
    </source>
</evidence>
<dbReference type="EC" id="2.3.2.26" evidence="3"/>
<dbReference type="Proteomes" id="UP000276133">
    <property type="component" value="Unassembled WGS sequence"/>
</dbReference>
<dbReference type="Pfam" id="PF00632">
    <property type="entry name" value="HECT"/>
    <property type="match status" value="1"/>
</dbReference>
<comment type="caution">
    <text evidence="8">The sequence shown here is derived from an EMBL/GenBank/DDBJ whole genome shotgun (WGS) entry which is preliminary data.</text>
</comment>
<dbReference type="SUPFAM" id="SSF56204">
    <property type="entry name" value="Hect, E3 ligase catalytic domain"/>
    <property type="match status" value="1"/>
</dbReference>
<evidence type="ECO:0000313" key="8">
    <source>
        <dbReference type="EMBL" id="RNA27465.1"/>
    </source>
</evidence>
<name>A0A3M7RVV2_BRAPC</name>
<dbReference type="FunFam" id="3.30.2410.10:FF:000011">
    <property type="entry name" value="Putative Ubiquitin-protein ligase E3C"/>
    <property type="match status" value="1"/>
</dbReference>
<evidence type="ECO:0000256" key="4">
    <source>
        <dbReference type="ARBA" id="ARBA00022679"/>
    </source>
</evidence>
<proteinExistence type="predicted"/>
<dbReference type="GO" id="GO:0000209">
    <property type="term" value="P:protein polyubiquitination"/>
    <property type="evidence" value="ECO:0007669"/>
    <property type="project" value="InterPro"/>
</dbReference>
<dbReference type="PANTHER" id="PTHR45700">
    <property type="entry name" value="UBIQUITIN-PROTEIN LIGASE E3C"/>
    <property type="match status" value="1"/>
</dbReference>
<feature type="active site" description="Glycyl thioester intermediate" evidence="6">
    <location>
        <position position="1001"/>
    </location>
</feature>
<dbReference type="STRING" id="10195.A0A3M7RVV2"/>
<keyword evidence="5 6" id="KW-0833">Ubl conjugation pathway</keyword>
<dbReference type="EMBL" id="REGN01002538">
    <property type="protein sequence ID" value="RNA27465.1"/>
    <property type="molecule type" value="Genomic_DNA"/>
</dbReference>
<protein>
    <recommendedName>
        <fullName evidence="3">HECT-type E3 ubiquitin transferase</fullName>
        <ecNumber evidence="3">2.3.2.26</ecNumber>
    </recommendedName>
</protein>
<reference evidence="8 9" key="1">
    <citation type="journal article" date="2018" name="Sci. Rep.">
        <title>Genomic signatures of local adaptation to the degree of environmental predictability in rotifers.</title>
        <authorList>
            <person name="Franch-Gras L."/>
            <person name="Hahn C."/>
            <person name="Garcia-Roger E.M."/>
            <person name="Carmona M.J."/>
            <person name="Serra M."/>
            <person name="Gomez A."/>
        </authorList>
    </citation>
    <scope>NUCLEOTIDE SEQUENCE [LARGE SCALE GENOMIC DNA]</scope>
    <source>
        <strain evidence="8">HYR1</strain>
    </source>
</reference>
<dbReference type="InterPro" id="IPR035983">
    <property type="entry name" value="Hect_E3_ubiquitin_ligase"/>
</dbReference>
<dbReference type="PROSITE" id="PS50096">
    <property type="entry name" value="IQ"/>
    <property type="match status" value="1"/>
</dbReference>
<dbReference type="Gene3D" id="3.30.2160.10">
    <property type="entry name" value="Hect, E3 ligase catalytic domain"/>
    <property type="match status" value="1"/>
</dbReference>
<dbReference type="InterPro" id="IPR000569">
    <property type="entry name" value="HECT_dom"/>
</dbReference>
<dbReference type="InterPro" id="IPR000048">
    <property type="entry name" value="IQ_motif_EF-hand-BS"/>
</dbReference>
<dbReference type="Gene3D" id="3.90.1750.10">
    <property type="entry name" value="Hect, E3 ligase catalytic domains"/>
    <property type="match status" value="1"/>
</dbReference>
<dbReference type="PROSITE" id="PS50237">
    <property type="entry name" value="HECT"/>
    <property type="match status" value="1"/>
</dbReference>
<dbReference type="Pfam" id="PF00612">
    <property type="entry name" value="IQ"/>
    <property type="match status" value="1"/>
</dbReference>
<dbReference type="Gene3D" id="3.30.2410.10">
    <property type="entry name" value="Hect, E3 ligase catalytic domain"/>
    <property type="match status" value="1"/>
</dbReference>
<evidence type="ECO:0000259" key="7">
    <source>
        <dbReference type="PROSITE" id="PS50237"/>
    </source>
</evidence>
<keyword evidence="4" id="KW-0808">Transferase</keyword>